<dbReference type="SUPFAM" id="SSF53697">
    <property type="entry name" value="SIS domain"/>
    <property type="match status" value="3"/>
</dbReference>
<reference evidence="4" key="1">
    <citation type="submission" date="2003-08" db="EMBL/GenBank/DDBJ databases">
        <authorList>
            <person name="Birren B."/>
            <person name="Nusbaum C."/>
            <person name="Abebe A."/>
            <person name="Abouelleil A."/>
            <person name="Adekoya E."/>
            <person name="Ait-zahra M."/>
            <person name="Allen N."/>
            <person name="Allen T."/>
            <person name="An P."/>
            <person name="Anderson M."/>
            <person name="Anderson S."/>
            <person name="Arachchi H."/>
            <person name="Armbruster J."/>
            <person name="Bachantsang P."/>
            <person name="Baldwin J."/>
            <person name="Barry A."/>
            <person name="Bayul T."/>
            <person name="Blitshsteyn B."/>
            <person name="Bloom T."/>
            <person name="Blye J."/>
            <person name="Boguslavskiy L."/>
            <person name="Borowsky M."/>
            <person name="Boukhgalter B."/>
            <person name="Brunache A."/>
            <person name="Butler J."/>
            <person name="Calixte N."/>
            <person name="Calvo S."/>
            <person name="Camarata J."/>
            <person name="Campo K."/>
            <person name="Chang J."/>
            <person name="Cheshatsang Y."/>
            <person name="Citroen M."/>
            <person name="Collymore A."/>
            <person name="Considine T."/>
            <person name="Cook A."/>
            <person name="Cooke P."/>
            <person name="Corum B."/>
            <person name="Cuomo C."/>
            <person name="David R."/>
            <person name="Dawoe T."/>
            <person name="Degray S."/>
            <person name="Dodge S."/>
            <person name="Dooley K."/>
            <person name="Dorje P."/>
            <person name="Dorjee K."/>
            <person name="Dorris L."/>
            <person name="Duffey N."/>
            <person name="Dupes A."/>
            <person name="Elkins T."/>
            <person name="Engels R."/>
            <person name="Erickson J."/>
            <person name="Farina A."/>
            <person name="Faro S."/>
            <person name="Ferreira P."/>
            <person name="Fischer H."/>
            <person name="Fitzgerald M."/>
            <person name="Foley K."/>
            <person name="Gage D."/>
            <person name="Galagan J."/>
            <person name="Gearin G."/>
            <person name="Gnerre S."/>
            <person name="Gnirke A."/>
            <person name="Goyette A."/>
            <person name="Graham J."/>
            <person name="Grandbois E."/>
            <person name="Gyaltsen K."/>
            <person name="Hafez N."/>
            <person name="Hagopian D."/>
            <person name="Hagos B."/>
            <person name="Hall J."/>
            <person name="Hatcher B."/>
            <person name="Heller A."/>
            <person name="Higgins H."/>
            <person name="Honan T."/>
            <person name="Horn A."/>
            <person name="Houde N."/>
            <person name="Hughes L."/>
            <person name="Hulme W."/>
            <person name="Husby E."/>
            <person name="Iliev I."/>
            <person name="Jaffe D."/>
            <person name="Jones C."/>
            <person name="Kamal M."/>
            <person name="Kamat A."/>
            <person name="Kamvysselis M."/>
            <person name="Karlsson E."/>
            <person name="Kells C."/>
            <person name="Kieu A."/>
            <person name="Kisner P."/>
            <person name="Kodira C."/>
            <person name="Kulbokas E."/>
            <person name="Labutti K."/>
            <person name="Lama D."/>
            <person name="Landers T."/>
            <person name="Leger J."/>
            <person name="Levine S."/>
            <person name="Lewis D."/>
            <person name="Lewis T."/>
            <person name="Lindblad-toh K."/>
            <person name="Liu X."/>
            <person name="Lokyitsang T."/>
            <person name="Lokyitsang Y."/>
            <person name="Lucien O."/>
            <person name="Lui A."/>
            <person name="Ma L.J."/>
            <person name="Mabbitt R."/>
            <person name="Macdonald J."/>
            <person name="Maclean C."/>
            <person name="Major J."/>
            <person name="Manning J."/>
            <person name="Marabella R."/>
            <person name="Maru K."/>
            <person name="Matthews C."/>
            <person name="Mauceli E."/>
            <person name="Mccarthy M."/>
            <person name="Mcdonough S."/>
            <person name="Mcghee T."/>
            <person name="Meldrim J."/>
            <person name="Meneus L."/>
            <person name="Mesirov J."/>
            <person name="Mihalev A."/>
            <person name="Mihova T."/>
            <person name="Mikkelsen T."/>
            <person name="Mlenga V."/>
            <person name="Moru K."/>
            <person name="Mozes J."/>
            <person name="Mulrain L."/>
            <person name="Munson G."/>
            <person name="Naylor J."/>
            <person name="Newes C."/>
            <person name="Nguyen C."/>
            <person name="Nguyen N."/>
            <person name="Nguyen T."/>
            <person name="Nicol R."/>
            <person name="Nielsen C."/>
            <person name="Nizzari M."/>
            <person name="Norbu C."/>
            <person name="Norbu N."/>
            <person name="O'donnell P."/>
            <person name="Okoawo O."/>
            <person name="O'leary S."/>
            <person name="Omotosho B."/>
            <person name="O'neill K."/>
            <person name="Osman S."/>
            <person name="Parker S."/>
            <person name="Perrin D."/>
            <person name="Phunkhang P."/>
            <person name="Piqani B."/>
            <person name="Purcell S."/>
            <person name="Rachupka T."/>
            <person name="Ramasamy U."/>
            <person name="Rameau R."/>
            <person name="Ray V."/>
            <person name="Raymond C."/>
            <person name="Retta R."/>
            <person name="Richardson S."/>
            <person name="Rise C."/>
            <person name="Rodriguez J."/>
            <person name="Rogers J."/>
            <person name="Rogov P."/>
            <person name="Rutman M."/>
            <person name="Schupbach R."/>
            <person name="Seaman C."/>
            <person name="Settipalli S."/>
            <person name="Sharpe T."/>
            <person name="Sheridan J."/>
            <person name="Sherpa N."/>
            <person name="Shi J."/>
            <person name="Smirnov S."/>
            <person name="Smith C."/>
            <person name="Sougnez C."/>
            <person name="Spencer B."/>
            <person name="Stalker J."/>
            <person name="Stange-thomann N."/>
            <person name="Stavropoulos S."/>
            <person name="Stetson K."/>
            <person name="Stone C."/>
            <person name="Stone S."/>
            <person name="Stubbs M."/>
            <person name="Talamas J."/>
            <person name="Tchuinga P."/>
            <person name="Tenzing P."/>
            <person name="Tesfaye S."/>
            <person name="Theodore J."/>
            <person name="Thoulutsang Y."/>
            <person name="Topham K."/>
            <person name="Towey S."/>
            <person name="Tsamla T."/>
            <person name="Tsomo N."/>
            <person name="Vallee D."/>
            <person name="Vassiliev H."/>
            <person name="Venkataraman V."/>
            <person name="Vinson J."/>
            <person name="Vo A."/>
            <person name="Wade C."/>
            <person name="Wang S."/>
            <person name="Wangchuk T."/>
            <person name="Wangdi T."/>
            <person name="Whittaker C."/>
            <person name="Wilkinson J."/>
            <person name="Wu Y."/>
            <person name="Wyman D."/>
            <person name="Yadav S."/>
            <person name="Yang S."/>
            <person name="Yang X."/>
            <person name="Yeager S."/>
            <person name="Yee E."/>
            <person name="Young G."/>
            <person name="Zainoun J."/>
            <person name="Zembeck L."/>
            <person name="Zimmer A."/>
            <person name="Zody M."/>
            <person name="Lander E."/>
        </authorList>
    </citation>
    <scope>NUCLEOTIDE SEQUENCE [LARGE SCALE GENOMIC DNA]</scope>
</reference>
<dbReference type="Gene3D" id="3.40.50.12620">
    <property type="match status" value="1"/>
</dbReference>
<dbReference type="InParanoid" id="H2Z8J3"/>
<dbReference type="Gene3D" id="1.10.8.1080">
    <property type="match status" value="1"/>
</dbReference>
<dbReference type="HOGENOM" id="CLU_031122_0_0_1"/>
<dbReference type="GO" id="GO:0030246">
    <property type="term" value="F:carbohydrate binding"/>
    <property type="evidence" value="ECO:0007669"/>
    <property type="project" value="TreeGrafter"/>
</dbReference>
<dbReference type="GO" id="GO:0004857">
    <property type="term" value="F:enzyme inhibitor activity"/>
    <property type="evidence" value="ECO:0007669"/>
    <property type="project" value="TreeGrafter"/>
</dbReference>
<sequence>MFEPRTCGKEKTLFNSDIIDEISKVAEIASAFMTSESNNAIVLSGCGTSGRLAFMTARSFNQVVPGQKFSYTIAGGDKALFTSQEAPEDDRNAGVQDLIRVTGGKEKVLFIGISVGLSAPYVAGQLDYCMDKLDKYTPVLVGFNPVNLARNIPIHGWEKTFRDVATRLEKMTSQGKTFLINPVVGGEAITGSSRMKGGSVTIVILQTIFTMALSASVTSSNDSMTSSEMCKAMLETYQKTCQLFYASASSALSSMITNASESFKQESSIYNVGSDGSAVMGIIDATECPPTYGATLDDIRGFILGGYDEFNNAEGDIRCMGEHFKIGSKDLAELLKSRGHKYKDTIIVLIMASSVNVFVEISGLFERSEKELALPTYLTDVFVISMDLSEVKSSVASLLTPSGIKRHIDSLIEICSKWIFNAISTGAHICIGKVLHNYMVDLKVSNRKLFHRSIGIIQRFCPTLSETEATDYLLQSIYGTDDVELVKNNSIQQHIQQATPQDRVVPTAIVMGSKRCLYAHACQLLSNHHVIREALSSIVTS</sequence>
<dbReference type="PANTHER" id="PTHR10088:SF4">
    <property type="entry name" value="GLUCOKINASE REGULATORY PROTEIN"/>
    <property type="match status" value="1"/>
</dbReference>
<dbReference type="PROSITE" id="PS51464">
    <property type="entry name" value="SIS"/>
    <property type="match status" value="2"/>
</dbReference>
<dbReference type="eggNOG" id="ENOG502QS2J">
    <property type="taxonomic scope" value="Eukaryota"/>
</dbReference>
<dbReference type="PANTHER" id="PTHR10088">
    <property type="entry name" value="GLUCOKINASE REGULATORY PROTEIN"/>
    <property type="match status" value="1"/>
</dbReference>
<dbReference type="InterPro" id="IPR001347">
    <property type="entry name" value="SIS_dom"/>
</dbReference>
<keyword evidence="4" id="KW-1185">Reference proteome</keyword>
<proteinExistence type="predicted"/>
<dbReference type="Proteomes" id="UP000007875">
    <property type="component" value="Unassembled WGS sequence"/>
</dbReference>
<evidence type="ECO:0000256" key="1">
    <source>
        <dbReference type="ARBA" id="ARBA00023277"/>
    </source>
</evidence>
<keyword evidence="1" id="KW-0119">Carbohydrate metabolism</keyword>
<evidence type="ECO:0000313" key="4">
    <source>
        <dbReference type="Proteomes" id="UP000007875"/>
    </source>
</evidence>
<dbReference type="GeneTree" id="ENSGT00390000005345"/>
<dbReference type="STRING" id="51511.ENSCSAVP00000013905"/>
<feature type="domain" description="SIS" evidence="2">
    <location>
        <begin position="259"/>
        <end position="433"/>
    </location>
</feature>
<evidence type="ECO:0000313" key="3">
    <source>
        <dbReference type="Ensembl" id="ENSCSAVP00000013905.1"/>
    </source>
</evidence>
<dbReference type="InterPro" id="IPR054017">
    <property type="entry name" value="GKRP_SIS_2"/>
</dbReference>
<dbReference type="Pfam" id="PF20741">
    <property type="entry name" value="GKRP-like_C"/>
    <property type="match status" value="1"/>
</dbReference>
<dbReference type="GO" id="GO:0005829">
    <property type="term" value="C:cytosol"/>
    <property type="evidence" value="ECO:0007669"/>
    <property type="project" value="TreeGrafter"/>
</dbReference>
<dbReference type="GO" id="GO:0009750">
    <property type="term" value="P:response to fructose"/>
    <property type="evidence" value="ECO:0007669"/>
    <property type="project" value="TreeGrafter"/>
</dbReference>
<dbReference type="GO" id="GO:1901135">
    <property type="term" value="P:carbohydrate derivative metabolic process"/>
    <property type="evidence" value="ECO:0007669"/>
    <property type="project" value="InterPro"/>
</dbReference>
<dbReference type="Ensembl" id="ENSCSAVT00000014065.1">
    <property type="protein sequence ID" value="ENSCSAVP00000013905.1"/>
    <property type="gene ID" value="ENSCSAVG00000008149.1"/>
</dbReference>
<feature type="domain" description="SIS" evidence="2">
    <location>
        <begin position="28"/>
        <end position="223"/>
    </location>
</feature>
<dbReference type="GO" id="GO:0070095">
    <property type="term" value="F:fructose-6-phosphate binding"/>
    <property type="evidence" value="ECO:0007669"/>
    <property type="project" value="TreeGrafter"/>
</dbReference>
<accession>H2Z8J3</accession>
<organism evidence="3 4">
    <name type="scientific">Ciona savignyi</name>
    <name type="common">Pacific transparent sea squirt</name>
    <dbReference type="NCBI Taxonomy" id="51511"/>
    <lineage>
        <taxon>Eukaryota</taxon>
        <taxon>Metazoa</taxon>
        <taxon>Chordata</taxon>
        <taxon>Tunicata</taxon>
        <taxon>Ascidiacea</taxon>
        <taxon>Phlebobranchia</taxon>
        <taxon>Cionidae</taxon>
        <taxon>Ciona</taxon>
    </lineage>
</organism>
<dbReference type="Pfam" id="PF22198">
    <property type="entry name" value="GKRP_SIS_2"/>
    <property type="match status" value="1"/>
</dbReference>
<reference evidence="3" key="3">
    <citation type="submission" date="2025-09" db="UniProtKB">
        <authorList>
            <consortium name="Ensembl"/>
        </authorList>
    </citation>
    <scope>IDENTIFICATION</scope>
</reference>
<reference evidence="3" key="2">
    <citation type="submission" date="2025-08" db="UniProtKB">
        <authorList>
            <consortium name="Ensembl"/>
        </authorList>
    </citation>
    <scope>IDENTIFICATION</scope>
</reference>
<dbReference type="InterPro" id="IPR040190">
    <property type="entry name" value="MURQ/GCKR"/>
</dbReference>
<dbReference type="InterPro" id="IPR046348">
    <property type="entry name" value="SIS_dom_sf"/>
</dbReference>
<evidence type="ECO:0000259" key="2">
    <source>
        <dbReference type="PROSITE" id="PS51464"/>
    </source>
</evidence>
<dbReference type="Pfam" id="PF22645">
    <property type="entry name" value="GKRP_SIS_N"/>
    <property type="match status" value="1"/>
</dbReference>
<dbReference type="AlphaFoldDB" id="H2Z8J3"/>
<dbReference type="Gene3D" id="3.40.50.10490">
    <property type="entry name" value="Glucose-6-phosphate isomerase like protein, domain 1"/>
    <property type="match status" value="1"/>
</dbReference>
<dbReference type="GO" id="GO:0005654">
    <property type="term" value="C:nucleoplasm"/>
    <property type="evidence" value="ECO:0007669"/>
    <property type="project" value="TreeGrafter"/>
</dbReference>
<dbReference type="OMA" id="WESADYE"/>
<dbReference type="GO" id="GO:0019899">
    <property type="term" value="F:enzyme binding"/>
    <property type="evidence" value="ECO:0007669"/>
    <property type="project" value="TreeGrafter"/>
</dbReference>
<name>H2Z8J3_CIOSA</name>
<protein>
    <recommendedName>
        <fullName evidence="2">SIS domain-containing protein</fullName>
    </recommendedName>
</protein>
<dbReference type="GO" id="GO:0042593">
    <property type="term" value="P:glucose homeostasis"/>
    <property type="evidence" value="ECO:0007669"/>
    <property type="project" value="TreeGrafter"/>
</dbReference>